<dbReference type="OrthoDB" id="680137at2"/>
<dbReference type="Proteomes" id="UP000199296">
    <property type="component" value="Unassembled WGS sequence"/>
</dbReference>
<sequence>MKTVSLKIDDSIFGETEKILGKIKKPRNRYINEALDLYNKLQRKQIIEQKLKKESELVKDDSMAVLKEFEKIEDAD</sequence>
<protein>
    <submittedName>
        <fullName evidence="1">Uncharacterized protein</fullName>
    </submittedName>
</protein>
<organism evidence="1 2">
    <name type="scientific">Psychroflexus sediminis</name>
    <dbReference type="NCBI Taxonomy" id="470826"/>
    <lineage>
        <taxon>Bacteria</taxon>
        <taxon>Pseudomonadati</taxon>
        <taxon>Bacteroidota</taxon>
        <taxon>Flavobacteriia</taxon>
        <taxon>Flavobacteriales</taxon>
        <taxon>Flavobacteriaceae</taxon>
        <taxon>Psychroflexus</taxon>
    </lineage>
</organism>
<accession>A0A1G7V9G9</accession>
<dbReference type="STRING" id="470826.SAMN04488027_103168"/>
<reference evidence="1 2" key="1">
    <citation type="submission" date="2016-10" db="EMBL/GenBank/DDBJ databases">
        <authorList>
            <person name="de Groot N.N."/>
        </authorList>
    </citation>
    <scope>NUCLEOTIDE SEQUENCE [LARGE SCALE GENOMIC DNA]</scope>
    <source>
        <strain evidence="1 2">DSM 19803</strain>
    </source>
</reference>
<evidence type="ECO:0000313" key="2">
    <source>
        <dbReference type="Proteomes" id="UP000199296"/>
    </source>
</evidence>
<dbReference type="EMBL" id="FNCW01000003">
    <property type="protein sequence ID" value="SDG56364.1"/>
    <property type="molecule type" value="Genomic_DNA"/>
</dbReference>
<dbReference type="RefSeq" id="WP_093365869.1">
    <property type="nucleotide sequence ID" value="NZ_FNCW01000003.1"/>
</dbReference>
<gene>
    <name evidence="1" type="ORF">SAMN04488027_103168</name>
</gene>
<proteinExistence type="predicted"/>
<keyword evidence="2" id="KW-1185">Reference proteome</keyword>
<dbReference type="AlphaFoldDB" id="A0A1G7V9G9"/>
<name>A0A1G7V9G9_9FLAO</name>
<evidence type="ECO:0000313" key="1">
    <source>
        <dbReference type="EMBL" id="SDG56364.1"/>
    </source>
</evidence>